<dbReference type="AlphaFoldDB" id="A0A0E9Q4C0"/>
<protein>
    <submittedName>
        <fullName evidence="1">Uncharacterized protein</fullName>
    </submittedName>
</protein>
<evidence type="ECO:0000313" key="1">
    <source>
        <dbReference type="EMBL" id="JAH11599.1"/>
    </source>
</evidence>
<accession>A0A0E9Q4C0</accession>
<sequence length="17" mass="2225">MIDVKYELRVIYLFMYK</sequence>
<dbReference type="EMBL" id="GBXM01097195">
    <property type="protein sequence ID" value="JAH11382.1"/>
    <property type="molecule type" value="Transcribed_RNA"/>
</dbReference>
<organism evidence="1">
    <name type="scientific">Anguilla anguilla</name>
    <name type="common">European freshwater eel</name>
    <name type="synonym">Muraena anguilla</name>
    <dbReference type="NCBI Taxonomy" id="7936"/>
    <lineage>
        <taxon>Eukaryota</taxon>
        <taxon>Metazoa</taxon>
        <taxon>Chordata</taxon>
        <taxon>Craniata</taxon>
        <taxon>Vertebrata</taxon>
        <taxon>Euteleostomi</taxon>
        <taxon>Actinopterygii</taxon>
        <taxon>Neopterygii</taxon>
        <taxon>Teleostei</taxon>
        <taxon>Anguilliformes</taxon>
        <taxon>Anguillidae</taxon>
        <taxon>Anguilla</taxon>
    </lineage>
</organism>
<reference evidence="1" key="1">
    <citation type="submission" date="2014-11" db="EMBL/GenBank/DDBJ databases">
        <authorList>
            <person name="Amaro Gonzalez C."/>
        </authorList>
    </citation>
    <scope>NUCLEOTIDE SEQUENCE</scope>
</reference>
<proteinExistence type="predicted"/>
<reference evidence="1" key="2">
    <citation type="journal article" date="2015" name="Fish Shellfish Immunol.">
        <title>Early steps in the European eel (Anguilla anguilla)-Vibrio vulnificus interaction in the gills: Role of the RtxA13 toxin.</title>
        <authorList>
            <person name="Callol A."/>
            <person name="Pajuelo D."/>
            <person name="Ebbesson L."/>
            <person name="Teles M."/>
            <person name="MacKenzie S."/>
            <person name="Amaro C."/>
        </authorList>
    </citation>
    <scope>NUCLEOTIDE SEQUENCE</scope>
</reference>
<name>A0A0E9Q4C0_ANGAN</name>
<dbReference type="EMBL" id="GBXM01096978">
    <property type="protein sequence ID" value="JAH11599.1"/>
    <property type="molecule type" value="Transcribed_RNA"/>
</dbReference>